<sequence length="139" mass="15131">MSSFLARRAVAAPRIARAFSTTPARPVAKITIVGNLAGPPELQATSTGREILKYAVASNQGRGENAKTSWFRVTAFEDEGPRRDYFQSLPKGTLVYLEGEASISTYDDEGKTRSSLSIVQRNLEVLRRPASAGPEESSR</sequence>
<dbReference type="AlphaFoldDB" id="A0A9P4YBJ3"/>
<comment type="caution">
    <text evidence="3">The sequence shown here is derived from an EMBL/GenBank/DDBJ whole genome shotgun (WGS) entry which is preliminary data.</text>
</comment>
<evidence type="ECO:0000313" key="4">
    <source>
        <dbReference type="Proteomes" id="UP000803844"/>
    </source>
</evidence>
<dbReference type="EMBL" id="MU032344">
    <property type="protein sequence ID" value="KAF3770033.1"/>
    <property type="molecule type" value="Genomic_DNA"/>
</dbReference>
<dbReference type="GO" id="GO:0006264">
    <property type="term" value="P:mitochondrial DNA replication"/>
    <property type="evidence" value="ECO:0007669"/>
    <property type="project" value="TreeGrafter"/>
</dbReference>
<organism evidence="3 4">
    <name type="scientific">Cryphonectria parasitica (strain ATCC 38755 / EP155)</name>
    <dbReference type="NCBI Taxonomy" id="660469"/>
    <lineage>
        <taxon>Eukaryota</taxon>
        <taxon>Fungi</taxon>
        <taxon>Dikarya</taxon>
        <taxon>Ascomycota</taxon>
        <taxon>Pezizomycotina</taxon>
        <taxon>Sordariomycetes</taxon>
        <taxon>Sordariomycetidae</taxon>
        <taxon>Diaporthales</taxon>
        <taxon>Cryphonectriaceae</taxon>
        <taxon>Cryphonectria-Endothia species complex</taxon>
        <taxon>Cryphonectria</taxon>
    </lineage>
</organism>
<name>A0A9P4YBJ3_CRYP1</name>
<dbReference type="Proteomes" id="UP000803844">
    <property type="component" value="Unassembled WGS sequence"/>
</dbReference>
<dbReference type="InterPro" id="IPR012340">
    <property type="entry name" value="NA-bd_OB-fold"/>
</dbReference>
<dbReference type="InterPro" id="IPR000424">
    <property type="entry name" value="Primosome_PriB/ssb"/>
</dbReference>
<dbReference type="GO" id="GO:0042645">
    <property type="term" value="C:mitochondrial nucleoid"/>
    <property type="evidence" value="ECO:0007669"/>
    <property type="project" value="TreeGrafter"/>
</dbReference>
<dbReference type="PANTHER" id="PTHR10302:SF0">
    <property type="entry name" value="SINGLE-STRANDED DNA-BINDING PROTEIN, MITOCHONDRIAL"/>
    <property type="match status" value="1"/>
</dbReference>
<accession>A0A9P4YBJ3</accession>
<keyword evidence="4" id="KW-1185">Reference proteome</keyword>
<dbReference type="InterPro" id="IPR011344">
    <property type="entry name" value="ssDNA-bd"/>
</dbReference>
<proteinExistence type="predicted"/>
<evidence type="ECO:0000313" key="3">
    <source>
        <dbReference type="EMBL" id="KAF3770033.1"/>
    </source>
</evidence>
<keyword evidence="1 2" id="KW-0238">DNA-binding</keyword>
<evidence type="ECO:0000256" key="2">
    <source>
        <dbReference type="PROSITE-ProRule" id="PRU00252"/>
    </source>
</evidence>
<protein>
    <submittedName>
        <fullName evidence="3">Nucleic acid-binding protein</fullName>
    </submittedName>
</protein>
<reference evidence="3" key="1">
    <citation type="journal article" date="2020" name="Phytopathology">
        <title>Genome sequence of the chestnut blight fungus Cryphonectria parasitica EP155: A fundamental resource for an archetypical invasive plant pathogen.</title>
        <authorList>
            <person name="Crouch J.A."/>
            <person name="Dawe A."/>
            <person name="Aerts A."/>
            <person name="Barry K."/>
            <person name="Churchill A.C.L."/>
            <person name="Grimwood J."/>
            <person name="Hillman B."/>
            <person name="Milgroom M.G."/>
            <person name="Pangilinan J."/>
            <person name="Smith M."/>
            <person name="Salamov A."/>
            <person name="Schmutz J."/>
            <person name="Yadav J."/>
            <person name="Grigoriev I.V."/>
            <person name="Nuss D."/>
        </authorList>
    </citation>
    <scope>NUCLEOTIDE SEQUENCE</scope>
    <source>
        <strain evidence="3">EP155</strain>
    </source>
</reference>
<dbReference type="OrthoDB" id="1078367at2759"/>
<dbReference type="GO" id="GO:0003697">
    <property type="term" value="F:single-stranded DNA binding"/>
    <property type="evidence" value="ECO:0007669"/>
    <property type="project" value="InterPro"/>
</dbReference>
<dbReference type="PANTHER" id="PTHR10302">
    <property type="entry name" value="SINGLE-STRANDED DNA-BINDING PROTEIN"/>
    <property type="match status" value="1"/>
</dbReference>
<dbReference type="Gene3D" id="2.40.50.140">
    <property type="entry name" value="Nucleic acid-binding proteins"/>
    <property type="match status" value="1"/>
</dbReference>
<dbReference type="CDD" id="cd04496">
    <property type="entry name" value="SSB_OBF"/>
    <property type="match status" value="1"/>
</dbReference>
<dbReference type="GeneID" id="63835702"/>
<dbReference type="SUPFAM" id="SSF50249">
    <property type="entry name" value="Nucleic acid-binding proteins"/>
    <property type="match status" value="1"/>
</dbReference>
<evidence type="ECO:0000256" key="1">
    <source>
        <dbReference type="ARBA" id="ARBA00023125"/>
    </source>
</evidence>
<dbReference type="RefSeq" id="XP_040780994.1">
    <property type="nucleotide sequence ID" value="XM_040918573.1"/>
</dbReference>
<gene>
    <name evidence="3" type="ORF">M406DRAFT_284550</name>
</gene>
<dbReference type="Pfam" id="PF00436">
    <property type="entry name" value="SSB"/>
    <property type="match status" value="1"/>
</dbReference>
<dbReference type="PROSITE" id="PS50935">
    <property type="entry name" value="SSB"/>
    <property type="match status" value="1"/>
</dbReference>